<evidence type="ECO:0000313" key="7">
    <source>
        <dbReference type="Proteomes" id="UP000681075"/>
    </source>
</evidence>
<evidence type="ECO:0000256" key="1">
    <source>
        <dbReference type="ARBA" id="ARBA00005189"/>
    </source>
</evidence>
<organism evidence="6 7">
    <name type="scientific">Roseiterribacter gracilis</name>
    <dbReference type="NCBI Taxonomy" id="2812848"/>
    <lineage>
        <taxon>Bacteria</taxon>
        <taxon>Pseudomonadati</taxon>
        <taxon>Pseudomonadota</taxon>
        <taxon>Alphaproteobacteria</taxon>
        <taxon>Rhodospirillales</taxon>
        <taxon>Roseiterribacteraceae</taxon>
        <taxon>Roseiterribacter</taxon>
    </lineage>
</organism>
<dbReference type="SMART" id="SM00563">
    <property type="entry name" value="PlsC"/>
    <property type="match status" value="1"/>
</dbReference>
<keyword evidence="7" id="KW-1185">Reference proteome</keyword>
<name>A0A8S8X887_9PROT</name>
<dbReference type="Proteomes" id="UP000681075">
    <property type="component" value="Unassembled WGS sequence"/>
</dbReference>
<evidence type="ECO:0000313" key="6">
    <source>
        <dbReference type="EMBL" id="GIL38814.1"/>
    </source>
</evidence>
<dbReference type="EMBL" id="BOPV01000001">
    <property type="protein sequence ID" value="GIL38814.1"/>
    <property type="molecule type" value="Genomic_DNA"/>
</dbReference>
<dbReference type="SUPFAM" id="SSF69593">
    <property type="entry name" value="Glycerol-3-phosphate (1)-acyltransferase"/>
    <property type="match status" value="1"/>
</dbReference>
<dbReference type="AlphaFoldDB" id="A0A8S8X887"/>
<keyword evidence="4" id="KW-0812">Transmembrane</keyword>
<feature type="domain" description="Phospholipid/glycerol acyltransferase" evidence="5">
    <location>
        <begin position="76"/>
        <end position="190"/>
    </location>
</feature>
<dbReference type="GO" id="GO:0006654">
    <property type="term" value="P:phosphatidic acid biosynthetic process"/>
    <property type="evidence" value="ECO:0007669"/>
    <property type="project" value="TreeGrafter"/>
</dbReference>
<evidence type="ECO:0000256" key="3">
    <source>
        <dbReference type="ARBA" id="ARBA00023315"/>
    </source>
</evidence>
<dbReference type="PANTHER" id="PTHR10434:SF40">
    <property type="entry name" value="1-ACYL-SN-GLYCEROL-3-PHOSPHATE ACYLTRANSFERASE"/>
    <property type="match status" value="1"/>
</dbReference>
<evidence type="ECO:0000256" key="4">
    <source>
        <dbReference type="SAM" id="Phobius"/>
    </source>
</evidence>
<dbReference type="PROSITE" id="PS51257">
    <property type="entry name" value="PROKAR_LIPOPROTEIN"/>
    <property type="match status" value="1"/>
</dbReference>
<accession>A0A8S8X887</accession>
<keyword evidence="4" id="KW-1133">Transmembrane helix</keyword>
<keyword evidence="2" id="KW-0808">Transferase</keyword>
<feature type="transmembrane region" description="Helical" evidence="4">
    <location>
        <begin position="12"/>
        <end position="35"/>
    </location>
</feature>
<evidence type="ECO:0000259" key="5">
    <source>
        <dbReference type="SMART" id="SM00563"/>
    </source>
</evidence>
<dbReference type="CDD" id="cd07989">
    <property type="entry name" value="LPLAT_AGPAT-like"/>
    <property type="match status" value="1"/>
</dbReference>
<evidence type="ECO:0000256" key="2">
    <source>
        <dbReference type="ARBA" id="ARBA00022679"/>
    </source>
</evidence>
<dbReference type="InterPro" id="IPR002123">
    <property type="entry name" value="Plipid/glycerol_acylTrfase"/>
</dbReference>
<protein>
    <submittedName>
        <fullName evidence="6">1-acyl-sn-glycerol-3-phosphate acyltransferase</fullName>
    </submittedName>
</protein>
<comment type="caution">
    <text evidence="6">The sequence shown here is derived from an EMBL/GenBank/DDBJ whole genome shotgun (WGS) entry which is preliminary data.</text>
</comment>
<gene>
    <name evidence="6" type="ORF">TMPK1_10510</name>
</gene>
<sequence>MSMIRPTPLWRSVAFTLAFYVYTTIACFALGLVLLTTRRATMQVATWWVLGAHWLERKLLRLNFRVVGTPLLQGTAIYAFKHESSFETLKLWQLLPDPAIVYKAELARVPIFGGFLTKLGMIPVVRGAGAKALMPMIDAGRRVIAEGRPIAIFPQGTRVPVGERRPYKQGVGRLYEQLQVPVVPVALNSGYFWPKSGRKHGGTVTFDFLEPIPPGLPVEEMMRLLETRLEAACDLLDAEARNQRA</sequence>
<dbReference type="PANTHER" id="PTHR10434">
    <property type="entry name" value="1-ACYL-SN-GLYCEROL-3-PHOSPHATE ACYLTRANSFERASE"/>
    <property type="match status" value="1"/>
</dbReference>
<comment type="pathway">
    <text evidence="1">Lipid metabolism.</text>
</comment>
<proteinExistence type="predicted"/>
<keyword evidence="4" id="KW-0472">Membrane</keyword>
<dbReference type="Pfam" id="PF01553">
    <property type="entry name" value="Acyltransferase"/>
    <property type="match status" value="1"/>
</dbReference>
<reference evidence="6" key="1">
    <citation type="submission" date="2021-02" db="EMBL/GenBank/DDBJ databases">
        <title>Genome sequence of Rhodospirillales sp. strain TMPK1 isolated from soil.</title>
        <authorList>
            <person name="Nakai R."/>
            <person name="Kusada H."/>
            <person name="Tamaki H."/>
        </authorList>
    </citation>
    <scope>NUCLEOTIDE SEQUENCE</scope>
    <source>
        <strain evidence="6">TMPK1</strain>
    </source>
</reference>
<keyword evidence="3 6" id="KW-0012">Acyltransferase</keyword>
<dbReference type="GO" id="GO:0003841">
    <property type="term" value="F:1-acylglycerol-3-phosphate O-acyltransferase activity"/>
    <property type="evidence" value="ECO:0007669"/>
    <property type="project" value="TreeGrafter"/>
</dbReference>